<evidence type="ECO:0000313" key="3">
    <source>
        <dbReference type="Proteomes" id="UP000267289"/>
    </source>
</evidence>
<gene>
    <name evidence="2" type="ORF">LAUMK13_01356</name>
</gene>
<evidence type="ECO:0000256" key="1">
    <source>
        <dbReference type="SAM" id="MobiDB-lite"/>
    </source>
</evidence>
<protein>
    <submittedName>
        <fullName evidence="2">Uncharacterized protein</fullName>
    </submittedName>
</protein>
<keyword evidence="3" id="KW-1185">Reference proteome</keyword>
<sequence length="229" mass="24950">MRTSTSLTGDRRYPRWGPSRVCVTDGVGDHRAGHSRGDGAIAADIRRCAVSAEQRLVGQDQVDRDRGRDRRGPAGDPLDPGVCHDLSAWAPVAASVSFPAQRRIHRHALGYREQRGHIRHGVGCGSDGDRAFLGGLGRPVDDGMRVQPVGDRLGGRGHPRIAQPIEVRRVATQLGVQRAPIRHVQTGAFPHDQGGPPFRQGSGFQRGERVRHLVHQSLRKAEMPRAAGR</sequence>
<dbReference type="EMBL" id="UPHQ01000054">
    <property type="protein sequence ID" value="VBA36825.1"/>
    <property type="molecule type" value="Genomic_DNA"/>
</dbReference>
<reference evidence="2 3" key="1">
    <citation type="submission" date="2018-09" db="EMBL/GenBank/DDBJ databases">
        <authorList>
            <person name="Tagini F."/>
        </authorList>
    </citation>
    <scope>NUCLEOTIDE SEQUENCE [LARGE SCALE GENOMIC DNA]</scope>
    <source>
        <strain evidence="2 3">MK13</strain>
    </source>
</reference>
<name>A0A498PXJ8_9MYCO</name>
<evidence type="ECO:0000313" key="2">
    <source>
        <dbReference type="EMBL" id="VBA36825.1"/>
    </source>
</evidence>
<feature type="compositionally biased region" description="Basic and acidic residues" evidence="1">
    <location>
        <begin position="61"/>
        <end position="73"/>
    </location>
</feature>
<feature type="region of interest" description="Disordered" evidence="1">
    <location>
        <begin position="56"/>
        <end position="81"/>
    </location>
</feature>
<accession>A0A498PXJ8</accession>
<dbReference type="Proteomes" id="UP000267289">
    <property type="component" value="Unassembled WGS sequence"/>
</dbReference>
<organism evidence="2 3">
    <name type="scientific">Mycobacterium innocens</name>
    <dbReference type="NCBI Taxonomy" id="2341083"/>
    <lineage>
        <taxon>Bacteria</taxon>
        <taxon>Bacillati</taxon>
        <taxon>Actinomycetota</taxon>
        <taxon>Actinomycetes</taxon>
        <taxon>Mycobacteriales</taxon>
        <taxon>Mycobacteriaceae</taxon>
        <taxon>Mycobacterium</taxon>
    </lineage>
</organism>
<dbReference type="AlphaFoldDB" id="A0A498PXJ8"/>
<proteinExistence type="predicted"/>